<proteinExistence type="inferred from homology"/>
<dbReference type="GO" id="GO:0042274">
    <property type="term" value="P:ribosomal small subunit biogenesis"/>
    <property type="evidence" value="ECO:0007669"/>
    <property type="project" value="InterPro"/>
</dbReference>
<evidence type="ECO:0000313" key="3">
    <source>
        <dbReference type="EMBL" id="OII74894.1"/>
    </source>
</evidence>
<dbReference type="InterPro" id="IPR007307">
    <property type="entry name" value="Ltv1"/>
</dbReference>
<name>A0A1J4ML31_9CRYT</name>
<sequence>MSKARNNKNSIKLKLLSSADGRDDSSSIWVPVSNREFTDDEKKEIRKIIGNVYFHDELDNINIENKNLGIDVSIQKDEVNKGLDTEIFKDNYFPDDGYDYEQHLCTINKNGNYINSTSKNRVDQDSRSLLLNSTSILSNSEIDVNKNDFVSELVEVANCLEEPDEFEELNDDFILDMTGLKNKCELDRNININDILWGGGKLQQDYKNDVQKLDNEFNLSELITQYSDNSSLFSKEDHNNESTDDLLQTVLDEYSDYSSTLEDNTSEFCLVRSNKLDISEYENILDRYISQAKRENLIRSKPEKSYVEINKPLDKVQVEKIISILENTEIYDNSSEDTLSEISDFETIENVGNCFPQTNFEIVNKPNKVDISNYYSSINIKNQTKSRTCTQQKIYKNGELNYDQNYSYDLEDPVAASLPLRRKDETPEDRKNRKKAVKQAKREMRDLKRKNKQNTKDLKKSVVGSLINSNHNDIKSGVRYFKF</sequence>
<dbReference type="Proteomes" id="UP000186176">
    <property type="component" value="Unassembled WGS sequence"/>
</dbReference>
<evidence type="ECO:0000256" key="2">
    <source>
        <dbReference type="SAM" id="MobiDB-lite"/>
    </source>
</evidence>
<reference evidence="3 4" key="1">
    <citation type="submission" date="2016-10" db="EMBL/GenBank/DDBJ databases">
        <title>Reductive evolution of mitochondrial metabolism and differential evolution of invasion-related proteins in Cryptosporidium.</title>
        <authorList>
            <person name="Liu S."/>
            <person name="Roellig D.M."/>
            <person name="Guo Y."/>
            <person name="Li N."/>
            <person name="Frace M.A."/>
            <person name="Tang K."/>
            <person name="Zhang L."/>
            <person name="Feng Y."/>
            <person name="Xiao L."/>
        </authorList>
    </citation>
    <scope>NUCLEOTIDE SEQUENCE [LARGE SCALE GENOMIC DNA]</scope>
    <source>
        <strain evidence="3">39726</strain>
    </source>
</reference>
<dbReference type="VEuPathDB" id="CryptoDB:cubi_03025"/>
<comment type="caution">
    <text evidence="3">The sequence shown here is derived from an EMBL/GenBank/DDBJ whole genome shotgun (WGS) entry which is preliminary data.</text>
</comment>
<feature type="compositionally biased region" description="Basic and acidic residues" evidence="2">
    <location>
        <begin position="421"/>
        <end position="431"/>
    </location>
</feature>
<accession>A0A1J4ML31</accession>
<protein>
    <submittedName>
        <fullName evidence="3">Uncharacterized protein</fullName>
    </submittedName>
</protein>
<dbReference type="PANTHER" id="PTHR21531:SF0">
    <property type="entry name" value="PROTEIN LTV1 HOMOLOG"/>
    <property type="match status" value="1"/>
</dbReference>
<dbReference type="GO" id="GO:0000056">
    <property type="term" value="P:ribosomal small subunit export from nucleus"/>
    <property type="evidence" value="ECO:0007669"/>
    <property type="project" value="TreeGrafter"/>
</dbReference>
<dbReference type="PANTHER" id="PTHR21531">
    <property type="entry name" value="LOW-TEMPERATURE VIABILITY PROTEIN LTV1-RELATED"/>
    <property type="match status" value="1"/>
</dbReference>
<keyword evidence="4" id="KW-1185">Reference proteome</keyword>
<dbReference type="EMBL" id="LRBP01000008">
    <property type="protein sequence ID" value="OII74894.1"/>
    <property type="molecule type" value="Genomic_DNA"/>
</dbReference>
<dbReference type="GO" id="GO:0005829">
    <property type="term" value="C:cytosol"/>
    <property type="evidence" value="ECO:0007669"/>
    <property type="project" value="TreeGrafter"/>
</dbReference>
<dbReference type="GO" id="GO:0030688">
    <property type="term" value="C:preribosome, small subunit precursor"/>
    <property type="evidence" value="ECO:0007669"/>
    <property type="project" value="TreeGrafter"/>
</dbReference>
<dbReference type="GO" id="GO:0005634">
    <property type="term" value="C:nucleus"/>
    <property type="evidence" value="ECO:0007669"/>
    <property type="project" value="TreeGrafter"/>
</dbReference>
<comment type="similarity">
    <text evidence="1">Belongs to the LTV1 family.</text>
</comment>
<dbReference type="RefSeq" id="XP_028876039.1">
    <property type="nucleotide sequence ID" value="XM_029020038.1"/>
</dbReference>
<dbReference type="GeneID" id="39979817"/>
<feature type="region of interest" description="Disordered" evidence="2">
    <location>
        <begin position="418"/>
        <end position="459"/>
    </location>
</feature>
<evidence type="ECO:0000313" key="4">
    <source>
        <dbReference type="Proteomes" id="UP000186176"/>
    </source>
</evidence>
<organism evidence="3 4">
    <name type="scientific">Cryptosporidium ubiquitum</name>
    <dbReference type="NCBI Taxonomy" id="857276"/>
    <lineage>
        <taxon>Eukaryota</taxon>
        <taxon>Sar</taxon>
        <taxon>Alveolata</taxon>
        <taxon>Apicomplexa</taxon>
        <taxon>Conoidasida</taxon>
        <taxon>Coccidia</taxon>
        <taxon>Eucoccidiorida</taxon>
        <taxon>Eimeriorina</taxon>
        <taxon>Cryptosporidiidae</taxon>
        <taxon>Cryptosporidium</taxon>
    </lineage>
</organism>
<dbReference type="AlphaFoldDB" id="A0A1J4ML31"/>
<evidence type="ECO:0000256" key="1">
    <source>
        <dbReference type="ARBA" id="ARBA00009078"/>
    </source>
</evidence>
<gene>
    <name evidence="3" type="ORF">cubi_03025</name>
</gene>
<dbReference type="OrthoDB" id="5852896at2759"/>